<evidence type="ECO:0000313" key="2">
    <source>
        <dbReference type="EMBL" id="QXV79493.1"/>
    </source>
</evidence>
<proteinExistence type="predicted"/>
<accession>A0AAE7VSC6</accession>
<reference evidence="3" key="1">
    <citation type="journal article" date="2021" name="PLoS Biol.">
        <title>Systematic exploration of Escherichia coli phage-host interactions with the BASEL phage collection.</title>
        <authorList>
            <person name="Maffei E."/>
            <person name="Shaidullina A."/>
            <person name="Burkolter M."/>
            <person name="Heyer Y."/>
            <person name="Estermann F."/>
            <person name="Druelle V."/>
            <person name="Sauer P."/>
            <person name="Willi L."/>
            <person name="Michaelis S."/>
            <person name="Hilbi H."/>
            <person name="Thaler D.S."/>
            <person name="Harms A."/>
        </authorList>
    </citation>
    <scope>NUCLEOTIDE SEQUENCE [LARGE SCALE GENOMIC DNA]</scope>
    <source>
        <strain evidence="3">Bas16</strain>
    </source>
</reference>
<feature type="region of interest" description="Disordered" evidence="1">
    <location>
        <begin position="1"/>
        <end position="25"/>
    </location>
</feature>
<dbReference type="EMBL" id="MZ501070">
    <property type="protein sequence ID" value="QXV79493.1"/>
    <property type="molecule type" value="Genomic_DNA"/>
</dbReference>
<dbReference type="Proteomes" id="UP000828581">
    <property type="component" value="Segment"/>
</dbReference>
<gene>
    <name evidence="2" type="ORF">bas16_0045</name>
</gene>
<organism evidence="2 3">
    <name type="scientific">Escherichia phage GeorgBuechner</name>
    <dbReference type="NCBI Taxonomy" id="2851980"/>
    <lineage>
        <taxon>Viruses</taxon>
        <taxon>Duplodnaviria</taxon>
        <taxon>Heunggongvirae</taxon>
        <taxon>Uroviricota</taxon>
        <taxon>Caudoviricetes</taxon>
        <taxon>Dhillonvirus</taxon>
        <taxon>Dhillonvirus georgbuechner</taxon>
    </lineage>
</organism>
<feature type="compositionally biased region" description="Basic residues" evidence="1">
    <location>
        <begin position="1"/>
        <end position="10"/>
    </location>
</feature>
<dbReference type="Gene3D" id="3.90.320.10">
    <property type="match status" value="1"/>
</dbReference>
<dbReference type="Pfam" id="PF10926">
    <property type="entry name" value="DUF2800"/>
    <property type="match status" value="1"/>
</dbReference>
<evidence type="ECO:0000313" key="3">
    <source>
        <dbReference type="Proteomes" id="UP000828581"/>
    </source>
</evidence>
<dbReference type="InterPro" id="IPR021229">
    <property type="entry name" value="DUF2800"/>
</dbReference>
<keyword evidence="3" id="KW-1185">Reference proteome</keyword>
<dbReference type="InterPro" id="IPR011604">
    <property type="entry name" value="PDDEXK-like_dom_sf"/>
</dbReference>
<name>A0AAE7VSC6_9CAUD</name>
<protein>
    <submittedName>
        <fullName evidence="2">PD-(D/E)XK nuclease family protein</fullName>
    </submittedName>
</protein>
<evidence type="ECO:0000256" key="1">
    <source>
        <dbReference type="SAM" id="MobiDB-lite"/>
    </source>
</evidence>
<sequence>MMAIKPKRKTQSGSNTEHSLLGPSGAKKWMGCPAALVVEKDIPNESGQAAINGTSMHTVSEVVLNRIIAGEKLITAKTYKGCYVENEGKGPVKAHPKAPKGGVLVNDDMVKQCDAYIDHWRPLLEVAEFVQLEMRVDLTRVLHSGFEIDGNRVKTFGTADMAMVMKKTDGTYMLIVGDLKTGRHKVEAKENKQIMLYALGLLRKLQTMYDITTVRLVIFQPYCGGASEWDISVEALEIFAKFASKRAVAALEAYARGKKGLTRADFRPSVDACQWCRFADQCSARAKAAIDTMTPPTATDEDLGDDVSIATEEECANHDRNMAREARKAARRAKRGEKEAAPGAMTAAELRKAYEGLDAMRQHIKAIESAVFKAVMAGDGESLGLKMVAGKEGIRKWADESEVIEIFTKARIKRDVMYKETLLSPTDAEKVLKDEKPKVWAKLCDKITRAPAKPVLAPIDDPRPAWYEATDEDLSDE</sequence>